<protein>
    <submittedName>
        <fullName evidence="1">Uncharacterized protein</fullName>
    </submittedName>
</protein>
<dbReference type="VEuPathDB" id="VectorBase:GPPI017017"/>
<proteinExistence type="predicted"/>
<dbReference type="AlphaFoldDB" id="A0A1B0B2R9"/>
<reference evidence="1" key="2">
    <citation type="submission" date="2020-05" db="UniProtKB">
        <authorList>
            <consortium name="EnsemblMetazoa"/>
        </authorList>
    </citation>
    <scope>IDENTIFICATION</scope>
    <source>
        <strain evidence="1">IAEA</strain>
    </source>
</reference>
<reference evidence="2" key="1">
    <citation type="submission" date="2015-01" db="EMBL/GenBank/DDBJ databases">
        <authorList>
            <person name="Aksoy S."/>
            <person name="Warren W."/>
            <person name="Wilson R.K."/>
        </authorList>
    </citation>
    <scope>NUCLEOTIDE SEQUENCE [LARGE SCALE GENOMIC DNA]</scope>
    <source>
        <strain evidence="2">IAEA</strain>
    </source>
</reference>
<keyword evidence="2" id="KW-1185">Reference proteome</keyword>
<organism evidence="1 2">
    <name type="scientific">Glossina palpalis gambiensis</name>
    <dbReference type="NCBI Taxonomy" id="67801"/>
    <lineage>
        <taxon>Eukaryota</taxon>
        <taxon>Metazoa</taxon>
        <taxon>Ecdysozoa</taxon>
        <taxon>Arthropoda</taxon>
        <taxon>Hexapoda</taxon>
        <taxon>Insecta</taxon>
        <taxon>Pterygota</taxon>
        <taxon>Neoptera</taxon>
        <taxon>Endopterygota</taxon>
        <taxon>Diptera</taxon>
        <taxon>Brachycera</taxon>
        <taxon>Muscomorpha</taxon>
        <taxon>Hippoboscoidea</taxon>
        <taxon>Glossinidae</taxon>
        <taxon>Glossina</taxon>
    </lineage>
</organism>
<dbReference type="EMBL" id="JXJN01007689">
    <property type="status" value="NOT_ANNOTATED_CDS"/>
    <property type="molecule type" value="Genomic_DNA"/>
</dbReference>
<evidence type="ECO:0000313" key="2">
    <source>
        <dbReference type="Proteomes" id="UP000092460"/>
    </source>
</evidence>
<accession>A0A1B0B2R9</accession>
<dbReference type="EnsemblMetazoa" id="GPPI017017-RA">
    <property type="protein sequence ID" value="GPPI017017-PA"/>
    <property type="gene ID" value="GPPI017017"/>
</dbReference>
<name>A0A1B0B2R9_9MUSC</name>
<dbReference type="Proteomes" id="UP000092460">
    <property type="component" value="Unassembled WGS sequence"/>
</dbReference>
<dbReference type="EMBL" id="JXJN01007688">
    <property type="status" value="NOT_ANNOTATED_CDS"/>
    <property type="molecule type" value="Genomic_DNA"/>
</dbReference>
<evidence type="ECO:0000313" key="1">
    <source>
        <dbReference type="EnsemblMetazoa" id="GPPI017017-PA"/>
    </source>
</evidence>
<sequence>MVILQHTFVLIVYKLDENCLKLEVARISSSRRSDTKLDAMHMINGYKRIQLPLSAQFITFTYFQTNRLIKLSLYTRNLAKKMIQEGIQTLHRAEHTISRLAINRFESRCMVIFIVFNDDDLEAQRNTSSTLDVLPYIFKKMLAMKKKAKFAHLCQRQ</sequence>